<dbReference type="Gene3D" id="3.30.450.40">
    <property type="match status" value="1"/>
</dbReference>
<evidence type="ECO:0000259" key="12">
    <source>
        <dbReference type="PROSITE" id="PS50112"/>
    </source>
</evidence>
<dbReference type="PROSITE" id="PS50110">
    <property type="entry name" value="RESPONSE_REGULATORY"/>
    <property type="match status" value="1"/>
</dbReference>
<dbReference type="KEGG" id="pmet:G4Y79_06115"/>
<accession>A0A7S8IFT9</accession>
<dbReference type="Gene3D" id="3.30.450.20">
    <property type="entry name" value="PAS domain"/>
    <property type="match status" value="1"/>
</dbReference>
<dbReference type="InterPro" id="IPR035965">
    <property type="entry name" value="PAS-like_dom_sf"/>
</dbReference>
<dbReference type="EC" id="2.7.13.3" evidence="2"/>
<evidence type="ECO:0000256" key="9">
    <source>
        <dbReference type="SAM" id="Coils"/>
    </source>
</evidence>
<evidence type="ECO:0000256" key="3">
    <source>
        <dbReference type="ARBA" id="ARBA00022553"/>
    </source>
</evidence>
<dbReference type="SMART" id="SM00448">
    <property type="entry name" value="REC"/>
    <property type="match status" value="1"/>
</dbReference>
<keyword evidence="9" id="KW-0175">Coiled coil</keyword>
<dbReference type="Pfam" id="PF00512">
    <property type="entry name" value="HisKA"/>
    <property type="match status" value="1"/>
</dbReference>
<dbReference type="InterPro" id="IPR004358">
    <property type="entry name" value="Sig_transdc_His_kin-like_C"/>
</dbReference>
<dbReference type="InterPro" id="IPR000014">
    <property type="entry name" value="PAS"/>
</dbReference>
<dbReference type="SUPFAM" id="SSF55781">
    <property type="entry name" value="GAF domain-like"/>
    <property type="match status" value="1"/>
</dbReference>
<sequence>MSNPLRILLAEDSEDDALLLMRHLRKGGYDPIYRQVESASAMRAALEENDWDIVISDYQMPQFSGLDALSIFSKSGLEIPFIVVSGTIGEELAVEAMRAGAHDYLMKDNLARLLPAIQRELREAHIRRDRKKSEQTLIESEQQYRILFESSPEAIVIIGLNGEIIDCNPAVESLTGLKRYELISQPVTTLDLDLLKKAANDDYLPYFTNLLSDQKTARFEAKLRHLHGDTRWLEIHLANLNREGKQWAIQAIMRDITERKSTEEVLQNFAERLTILHEVDKAILSARSAEKITQAALHHVRMLIPYLVAGVTIIDSETNEPDLLAAYHNENLIDETGFPFNMIYEIPEVMSVLENSAPFIIEDTAAHPRMRAHLHELGLENINTLLNIPLIFQGELIGFMIFGAENATVFGGEQIDIAYELALQLAIAIQQARLHEAIAYHAIELEVRVEERTAELQAANERLVALSRAKDEFVSNVSHELRTPLTSLLMRQNLLARTPENLTKHLKVMDRETMRLKYMLEDLLRLSRLDQGRTQLEPIRFDLNNLIVQYLEDRMLLAQENKLNLSYECSESILTTQADYGLMEQVLGILVNNAINYTPEGGSIVVRTFKRVESEEAFVCFSIRDTGPGITEDELSQLFERFYRGKAGRKSQVPGTGLGLAIAKEVIDRHNGHIHVESEGIEGKGTTFTVCLPAYAR</sequence>
<proteinExistence type="predicted"/>
<name>A0A7S8IFT9_9CHLR</name>
<organism evidence="14 15">
    <name type="scientific">Phototrophicus methaneseepsis</name>
    <dbReference type="NCBI Taxonomy" id="2710758"/>
    <lineage>
        <taxon>Bacteria</taxon>
        <taxon>Bacillati</taxon>
        <taxon>Chloroflexota</taxon>
        <taxon>Candidatus Thermofontia</taxon>
        <taxon>Phototrophicales</taxon>
        <taxon>Phototrophicaceae</taxon>
        <taxon>Phototrophicus</taxon>
    </lineage>
</organism>
<dbReference type="Pfam" id="PF08448">
    <property type="entry name" value="PAS_4"/>
    <property type="match status" value="1"/>
</dbReference>
<dbReference type="InterPro" id="IPR013656">
    <property type="entry name" value="PAS_4"/>
</dbReference>
<dbReference type="SMART" id="SM00387">
    <property type="entry name" value="HATPase_c"/>
    <property type="match status" value="1"/>
</dbReference>
<dbReference type="SMART" id="SM00091">
    <property type="entry name" value="PAS"/>
    <property type="match status" value="1"/>
</dbReference>
<dbReference type="FunFam" id="3.30.565.10:FF:000006">
    <property type="entry name" value="Sensor histidine kinase WalK"/>
    <property type="match status" value="1"/>
</dbReference>
<dbReference type="SUPFAM" id="SSF55785">
    <property type="entry name" value="PYP-like sensor domain (PAS domain)"/>
    <property type="match status" value="1"/>
</dbReference>
<dbReference type="InterPro" id="IPR011006">
    <property type="entry name" value="CheY-like_superfamily"/>
</dbReference>
<dbReference type="Proteomes" id="UP000594468">
    <property type="component" value="Chromosome"/>
</dbReference>
<feature type="coiled-coil region" evidence="9">
    <location>
        <begin position="442"/>
        <end position="469"/>
    </location>
</feature>
<dbReference type="SUPFAM" id="SSF52172">
    <property type="entry name" value="CheY-like"/>
    <property type="match status" value="1"/>
</dbReference>
<feature type="domain" description="PAC" evidence="13">
    <location>
        <begin position="217"/>
        <end position="268"/>
    </location>
</feature>
<evidence type="ECO:0000259" key="11">
    <source>
        <dbReference type="PROSITE" id="PS50110"/>
    </source>
</evidence>
<dbReference type="PANTHER" id="PTHR43047">
    <property type="entry name" value="TWO-COMPONENT HISTIDINE PROTEIN KINASE"/>
    <property type="match status" value="1"/>
</dbReference>
<feature type="domain" description="Response regulatory" evidence="11">
    <location>
        <begin position="6"/>
        <end position="122"/>
    </location>
</feature>
<dbReference type="InterPro" id="IPR001789">
    <property type="entry name" value="Sig_transdc_resp-reg_receiver"/>
</dbReference>
<dbReference type="SMART" id="SM00388">
    <property type="entry name" value="HisKA"/>
    <property type="match status" value="1"/>
</dbReference>
<dbReference type="SMART" id="SM00065">
    <property type="entry name" value="GAF"/>
    <property type="match status" value="1"/>
</dbReference>
<dbReference type="AlphaFoldDB" id="A0A7S8IFT9"/>
<reference evidence="14 15" key="1">
    <citation type="submission" date="2020-02" db="EMBL/GenBank/DDBJ databases">
        <authorList>
            <person name="Zheng R.K."/>
            <person name="Sun C.M."/>
        </authorList>
    </citation>
    <scope>NUCLEOTIDE SEQUENCE [LARGE SCALE GENOMIC DNA]</scope>
    <source>
        <strain evidence="15">rifampicinis</strain>
    </source>
</reference>
<dbReference type="Pfam" id="PF00072">
    <property type="entry name" value="Response_reg"/>
    <property type="match status" value="1"/>
</dbReference>
<feature type="modified residue" description="4-aspartylphosphate" evidence="8">
    <location>
        <position position="57"/>
    </location>
</feature>
<evidence type="ECO:0000256" key="7">
    <source>
        <dbReference type="ARBA" id="ARBA00023136"/>
    </source>
</evidence>
<dbReference type="PRINTS" id="PR00344">
    <property type="entry name" value="BCTRLSENSOR"/>
</dbReference>
<dbReference type="PROSITE" id="PS50112">
    <property type="entry name" value="PAS"/>
    <property type="match status" value="1"/>
</dbReference>
<dbReference type="Gene3D" id="1.10.287.130">
    <property type="match status" value="1"/>
</dbReference>
<dbReference type="PROSITE" id="PS50113">
    <property type="entry name" value="PAC"/>
    <property type="match status" value="1"/>
</dbReference>
<dbReference type="InterPro" id="IPR000700">
    <property type="entry name" value="PAS-assoc_C"/>
</dbReference>
<dbReference type="InterPro" id="IPR005467">
    <property type="entry name" value="His_kinase_dom"/>
</dbReference>
<evidence type="ECO:0000259" key="10">
    <source>
        <dbReference type="PROSITE" id="PS50109"/>
    </source>
</evidence>
<dbReference type="SUPFAM" id="SSF55874">
    <property type="entry name" value="ATPase domain of HSP90 chaperone/DNA topoisomerase II/histidine kinase"/>
    <property type="match status" value="1"/>
</dbReference>
<evidence type="ECO:0000313" key="14">
    <source>
        <dbReference type="EMBL" id="QPC83952.1"/>
    </source>
</evidence>
<keyword evidence="15" id="KW-1185">Reference proteome</keyword>
<keyword evidence="4" id="KW-0808">Transferase</keyword>
<dbReference type="InterPro" id="IPR036097">
    <property type="entry name" value="HisK_dim/P_sf"/>
</dbReference>
<dbReference type="Pfam" id="PF02518">
    <property type="entry name" value="HATPase_c"/>
    <property type="match status" value="1"/>
</dbReference>
<dbReference type="Pfam" id="PF13185">
    <property type="entry name" value="GAF_2"/>
    <property type="match status" value="1"/>
</dbReference>
<dbReference type="InterPro" id="IPR003018">
    <property type="entry name" value="GAF"/>
</dbReference>
<comment type="catalytic activity">
    <reaction evidence="1">
        <text>ATP + protein L-histidine = ADP + protein N-phospho-L-histidine.</text>
        <dbReference type="EC" id="2.7.13.3"/>
    </reaction>
</comment>
<evidence type="ECO:0000256" key="5">
    <source>
        <dbReference type="ARBA" id="ARBA00022777"/>
    </source>
</evidence>
<dbReference type="Gene3D" id="3.40.50.2300">
    <property type="match status" value="1"/>
</dbReference>
<evidence type="ECO:0000259" key="13">
    <source>
        <dbReference type="PROSITE" id="PS50113"/>
    </source>
</evidence>
<dbReference type="Gene3D" id="3.30.565.10">
    <property type="entry name" value="Histidine kinase-like ATPase, C-terminal domain"/>
    <property type="match status" value="1"/>
</dbReference>
<feature type="domain" description="PAS" evidence="12">
    <location>
        <begin position="140"/>
        <end position="185"/>
    </location>
</feature>
<dbReference type="CDD" id="cd00156">
    <property type="entry name" value="REC"/>
    <property type="match status" value="1"/>
</dbReference>
<dbReference type="SUPFAM" id="SSF47384">
    <property type="entry name" value="Homodimeric domain of signal transducing histidine kinase"/>
    <property type="match status" value="1"/>
</dbReference>
<dbReference type="InterPro" id="IPR036890">
    <property type="entry name" value="HATPase_C_sf"/>
</dbReference>
<dbReference type="CDD" id="cd00082">
    <property type="entry name" value="HisKA"/>
    <property type="match status" value="1"/>
</dbReference>
<evidence type="ECO:0000256" key="8">
    <source>
        <dbReference type="PROSITE-ProRule" id="PRU00169"/>
    </source>
</evidence>
<keyword evidence="7" id="KW-0472">Membrane</keyword>
<feature type="domain" description="Histidine kinase" evidence="10">
    <location>
        <begin position="476"/>
        <end position="696"/>
    </location>
</feature>
<dbReference type="CDD" id="cd00130">
    <property type="entry name" value="PAS"/>
    <property type="match status" value="1"/>
</dbReference>
<dbReference type="NCBIfam" id="TIGR00229">
    <property type="entry name" value="sensory_box"/>
    <property type="match status" value="1"/>
</dbReference>
<evidence type="ECO:0000256" key="6">
    <source>
        <dbReference type="ARBA" id="ARBA00023012"/>
    </source>
</evidence>
<dbReference type="InterPro" id="IPR003661">
    <property type="entry name" value="HisK_dim/P_dom"/>
</dbReference>
<keyword evidence="6" id="KW-0902">Two-component regulatory system</keyword>
<evidence type="ECO:0000313" key="15">
    <source>
        <dbReference type="Proteomes" id="UP000594468"/>
    </source>
</evidence>
<dbReference type="RefSeq" id="WP_195172016.1">
    <property type="nucleotide sequence ID" value="NZ_CP062983.1"/>
</dbReference>
<keyword evidence="3 8" id="KW-0597">Phosphoprotein</keyword>
<protein>
    <recommendedName>
        <fullName evidence="2">histidine kinase</fullName>
        <ecNumber evidence="2">2.7.13.3</ecNumber>
    </recommendedName>
</protein>
<dbReference type="InterPro" id="IPR029016">
    <property type="entry name" value="GAF-like_dom_sf"/>
</dbReference>
<dbReference type="CDD" id="cd00075">
    <property type="entry name" value="HATPase"/>
    <property type="match status" value="1"/>
</dbReference>
<dbReference type="PROSITE" id="PS50109">
    <property type="entry name" value="HIS_KIN"/>
    <property type="match status" value="1"/>
</dbReference>
<keyword evidence="5" id="KW-0418">Kinase</keyword>
<dbReference type="InterPro" id="IPR003594">
    <property type="entry name" value="HATPase_dom"/>
</dbReference>
<dbReference type="EMBL" id="CP062983">
    <property type="protein sequence ID" value="QPC83952.1"/>
    <property type="molecule type" value="Genomic_DNA"/>
</dbReference>
<dbReference type="GO" id="GO:0000155">
    <property type="term" value="F:phosphorelay sensor kinase activity"/>
    <property type="evidence" value="ECO:0007669"/>
    <property type="project" value="InterPro"/>
</dbReference>
<evidence type="ECO:0000256" key="2">
    <source>
        <dbReference type="ARBA" id="ARBA00012438"/>
    </source>
</evidence>
<dbReference type="FunFam" id="1.10.287.130:FF:000001">
    <property type="entry name" value="Two-component sensor histidine kinase"/>
    <property type="match status" value="1"/>
</dbReference>
<dbReference type="PANTHER" id="PTHR43047:SF72">
    <property type="entry name" value="OSMOSENSING HISTIDINE PROTEIN KINASE SLN1"/>
    <property type="match status" value="1"/>
</dbReference>
<evidence type="ECO:0000256" key="1">
    <source>
        <dbReference type="ARBA" id="ARBA00000085"/>
    </source>
</evidence>
<evidence type="ECO:0000256" key="4">
    <source>
        <dbReference type="ARBA" id="ARBA00022679"/>
    </source>
</evidence>
<gene>
    <name evidence="14" type="ORF">G4Y79_06115</name>
</gene>